<evidence type="ECO:0000256" key="12">
    <source>
        <dbReference type="SAM" id="MobiDB-lite"/>
    </source>
</evidence>
<dbReference type="SUPFAM" id="SSF53901">
    <property type="entry name" value="Thiolase-like"/>
    <property type="match status" value="1"/>
</dbReference>
<dbReference type="InterPro" id="IPR009081">
    <property type="entry name" value="PP-bd_ACP"/>
</dbReference>
<dbReference type="InterPro" id="IPR011701">
    <property type="entry name" value="MFS"/>
</dbReference>
<dbReference type="InterPro" id="IPR013120">
    <property type="entry name" value="FAR_NAD-bd"/>
</dbReference>
<feature type="region of interest" description="Disordered" evidence="12">
    <location>
        <begin position="2916"/>
        <end position="2962"/>
    </location>
</feature>
<dbReference type="CDD" id="cd02440">
    <property type="entry name" value="AdoMet_MTases"/>
    <property type="match status" value="1"/>
</dbReference>
<dbReference type="Pfam" id="PF21089">
    <property type="entry name" value="PKS_DH_N"/>
    <property type="match status" value="1"/>
</dbReference>
<dbReference type="Gene3D" id="3.40.47.10">
    <property type="match status" value="2"/>
</dbReference>
<feature type="domain" description="Ketosynthase family 3 (KS3)" evidence="16">
    <location>
        <begin position="52"/>
        <end position="445"/>
    </location>
</feature>
<dbReference type="FunFam" id="3.40.50.720:FF:000209">
    <property type="entry name" value="Polyketide synthase Pks12"/>
    <property type="match status" value="1"/>
</dbReference>
<evidence type="ECO:0000256" key="4">
    <source>
        <dbReference type="ARBA" id="ARBA00022603"/>
    </source>
</evidence>
<dbReference type="InterPro" id="IPR016036">
    <property type="entry name" value="Malonyl_transacylase_ACP-bd"/>
</dbReference>
<dbReference type="SMART" id="SM00825">
    <property type="entry name" value="PKS_KS"/>
    <property type="match status" value="1"/>
</dbReference>
<dbReference type="SUPFAM" id="SSF55048">
    <property type="entry name" value="Probable ACP-binding domain of malonyl-CoA ACP transacylase"/>
    <property type="match status" value="1"/>
</dbReference>
<protein>
    <recommendedName>
        <fullName evidence="20">Carrier domain-containing protein</fullName>
    </recommendedName>
</protein>
<dbReference type="InterPro" id="IPR001227">
    <property type="entry name" value="Ac_transferase_dom_sf"/>
</dbReference>
<evidence type="ECO:0000256" key="6">
    <source>
        <dbReference type="ARBA" id="ARBA00022692"/>
    </source>
</evidence>
<dbReference type="SMART" id="SM00827">
    <property type="entry name" value="PKS_AT"/>
    <property type="match status" value="1"/>
</dbReference>
<comment type="similarity">
    <text evidence="10">In the C-terminal section; belongs to the NRP synthetase family.</text>
</comment>
<dbReference type="Pfam" id="PF00109">
    <property type="entry name" value="ketoacyl-synt"/>
    <property type="match status" value="1"/>
</dbReference>
<dbReference type="InterPro" id="IPR057326">
    <property type="entry name" value="KR_dom"/>
</dbReference>
<evidence type="ECO:0000256" key="8">
    <source>
        <dbReference type="ARBA" id="ARBA00023136"/>
    </source>
</evidence>
<dbReference type="STRING" id="41047.A0A397GFP0"/>
<dbReference type="Pfam" id="PF14765">
    <property type="entry name" value="PS-DH"/>
    <property type="match status" value="1"/>
</dbReference>
<feature type="transmembrane region" description="Helical" evidence="13">
    <location>
        <begin position="3127"/>
        <end position="3150"/>
    </location>
</feature>
<dbReference type="SUPFAM" id="SSF51735">
    <property type="entry name" value="NAD(P)-binding Rossmann-fold domains"/>
    <property type="match status" value="3"/>
</dbReference>
<dbReference type="InterPro" id="IPR020843">
    <property type="entry name" value="ER"/>
</dbReference>
<dbReference type="PANTHER" id="PTHR43775:SF49">
    <property type="entry name" value="SYNTHASE, PUTATIVE (JCVI)-RELATED"/>
    <property type="match status" value="1"/>
</dbReference>
<dbReference type="InterPro" id="IPR010080">
    <property type="entry name" value="Thioester_reductase-like_dom"/>
</dbReference>
<dbReference type="CDD" id="cd17323">
    <property type="entry name" value="MFS_Tpo1_MDR_like"/>
    <property type="match status" value="1"/>
</dbReference>
<keyword evidence="8 13" id="KW-0472">Membrane</keyword>
<dbReference type="GO" id="GO:0016020">
    <property type="term" value="C:membrane"/>
    <property type="evidence" value="ECO:0007669"/>
    <property type="project" value="UniProtKB-SubCell"/>
</dbReference>
<feature type="transmembrane region" description="Helical" evidence="13">
    <location>
        <begin position="3103"/>
        <end position="3121"/>
    </location>
</feature>
<dbReference type="PROSITE" id="PS50850">
    <property type="entry name" value="MFS"/>
    <property type="match status" value="1"/>
</dbReference>
<dbReference type="InterPro" id="IPR016039">
    <property type="entry name" value="Thiolase-like"/>
</dbReference>
<dbReference type="InterPro" id="IPR036259">
    <property type="entry name" value="MFS_trans_sf"/>
</dbReference>
<dbReference type="InterPro" id="IPR049900">
    <property type="entry name" value="PKS_mFAS_DH"/>
</dbReference>
<dbReference type="Pfam" id="PF08659">
    <property type="entry name" value="KR"/>
    <property type="match status" value="2"/>
</dbReference>
<comment type="subcellular location">
    <subcellularLocation>
        <location evidence="1">Membrane</location>
        <topology evidence="1">Multi-pass membrane protein</topology>
    </subcellularLocation>
</comment>
<dbReference type="Gene3D" id="3.40.366.10">
    <property type="entry name" value="Malonyl-Coenzyme A Acyl Carrier Protein, domain 2"/>
    <property type="match status" value="1"/>
</dbReference>
<evidence type="ECO:0000256" key="10">
    <source>
        <dbReference type="ARBA" id="ARBA00029443"/>
    </source>
</evidence>
<dbReference type="GO" id="GO:0006633">
    <property type="term" value="P:fatty acid biosynthetic process"/>
    <property type="evidence" value="ECO:0007669"/>
    <property type="project" value="TreeGrafter"/>
</dbReference>
<dbReference type="SUPFAM" id="SSF53335">
    <property type="entry name" value="S-adenosyl-L-methionine-dependent methyltransferases"/>
    <property type="match status" value="1"/>
</dbReference>
<feature type="transmembrane region" description="Helical" evidence="13">
    <location>
        <begin position="3193"/>
        <end position="3213"/>
    </location>
</feature>
<dbReference type="InterPro" id="IPR013968">
    <property type="entry name" value="PKS_KR"/>
</dbReference>
<organism evidence="18 19">
    <name type="scientific">Aspergillus thermomutatus</name>
    <name type="common">Neosartorya pseudofischeri</name>
    <dbReference type="NCBI Taxonomy" id="41047"/>
    <lineage>
        <taxon>Eukaryota</taxon>
        <taxon>Fungi</taxon>
        <taxon>Dikarya</taxon>
        <taxon>Ascomycota</taxon>
        <taxon>Pezizomycotina</taxon>
        <taxon>Eurotiomycetes</taxon>
        <taxon>Eurotiomycetidae</taxon>
        <taxon>Eurotiales</taxon>
        <taxon>Aspergillaceae</taxon>
        <taxon>Aspergillus</taxon>
        <taxon>Aspergillus subgen. Fumigati</taxon>
    </lineage>
</organism>
<dbReference type="NCBIfam" id="TIGR01746">
    <property type="entry name" value="Thioester-redct"/>
    <property type="match status" value="1"/>
</dbReference>
<dbReference type="SMART" id="SM00829">
    <property type="entry name" value="PKS_ER"/>
    <property type="match status" value="1"/>
</dbReference>
<evidence type="ECO:0000256" key="3">
    <source>
        <dbReference type="ARBA" id="ARBA00022553"/>
    </source>
</evidence>
<dbReference type="GO" id="GO:1901336">
    <property type="term" value="P:lactone biosynthetic process"/>
    <property type="evidence" value="ECO:0007669"/>
    <property type="project" value="UniProtKB-ARBA"/>
</dbReference>
<gene>
    <name evidence="18" type="ORF">CDV56_103490</name>
</gene>
<dbReference type="GO" id="GO:0044550">
    <property type="term" value="P:secondary metabolite biosynthetic process"/>
    <property type="evidence" value="ECO:0007669"/>
    <property type="project" value="UniProtKB-ARBA"/>
</dbReference>
<name>A0A397GFP0_ASPTH</name>
<dbReference type="PROSITE" id="PS50075">
    <property type="entry name" value="CARRIER"/>
    <property type="match status" value="1"/>
</dbReference>
<dbReference type="Gene3D" id="1.20.1250.20">
    <property type="entry name" value="MFS general substrate transporter like domains"/>
    <property type="match status" value="1"/>
</dbReference>
<dbReference type="VEuPathDB" id="FungiDB:CDV56_103490"/>
<dbReference type="GO" id="GO:0022857">
    <property type="term" value="F:transmembrane transporter activity"/>
    <property type="evidence" value="ECO:0007669"/>
    <property type="project" value="InterPro"/>
</dbReference>
<feature type="transmembrane region" description="Helical" evidence="13">
    <location>
        <begin position="3162"/>
        <end position="3181"/>
    </location>
</feature>
<feature type="domain" description="Major facilitator superfamily (MFS) profile" evidence="15">
    <location>
        <begin position="3038"/>
        <end position="3469"/>
    </location>
</feature>
<dbReference type="InterPro" id="IPR049551">
    <property type="entry name" value="PKS_DH_C"/>
</dbReference>
<dbReference type="InterPro" id="IPR013217">
    <property type="entry name" value="Methyltransf_12"/>
</dbReference>
<dbReference type="SMART" id="SM00826">
    <property type="entry name" value="PKS_DH"/>
    <property type="match status" value="1"/>
</dbReference>
<evidence type="ECO:0000313" key="19">
    <source>
        <dbReference type="Proteomes" id="UP000215305"/>
    </source>
</evidence>
<dbReference type="InterPro" id="IPR042104">
    <property type="entry name" value="PKS_dehydratase_sf"/>
</dbReference>
<feature type="domain" description="Carrier" evidence="14">
    <location>
        <begin position="2386"/>
        <end position="2465"/>
    </location>
</feature>
<dbReference type="CDD" id="cd00833">
    <property type="entry name" value="PKS"/>
    <property type="match status" value="1"/>
</dbReference>
<keyword evidence="19" id="KW-1185">Reference proteome</keyword>
<dbReference type="PROSITE" id="PS52019">
    <property type="entry name" value="PKS_MFAS_DH"/>
    <property type="match status" value="1"/>
</dbReference>
<dbReference type="Pfam" id="PF07690">
    <property type="entry name" value="MFS_1"/>
    <property type="match status" value="1"/>
</dbReference>
<dbReference type="InterPro" id="IPR020807">
    <property type="entry name" value="PKS_DH"/>
</dbReference>
<dbReference type="Pfam" id="PF13602">
    <property type="entry name" value="ADH_zinc_N_2"/>
    <property type="match status" value="1"/>
</dbReference>
<dbReference type="GO" id="GO:0016491">
    <property type="term" value="F:oxidoreductase activity"/>
    <property type="evidence" value="ECO:0007669"/>
    <property type="project" value="InterPro"/>
</dbReference>
<evidence type="ECO:0000259" key="14">
    <source>
        <dbReference type="PROSITE" id="PS50075"/>
    </source>
</evidence>
<dbReference type="FunFam" id="3.40.366.10:FF:000002">
    <property type="entry name" value="Probable polyketide synthase 2"/>
    <property type="match status" value="1"/>
</dbReference>
<dbReference type="SUPFAM" id="SSF103473">
    <property type="entry name" value="MFS general substrate transporter"/>
    <property type="match status" value="1"/>
</dbReference>
<evidence type="ECO:0000259" key="16">
    <source>
        <dbReference type="PROSITE" id="PS52004"/>
    </source>
</evidence>
<comment type="caution">
    <text evidence="18">The sequence shown here is derived from an EMBL/GenBank/DDBJ whole genome shotgun (WGS) entry which is preliminary data.</text>
</comment>
<dbReference type="CDD" id="cd05235">
    <property type="entry name" value="SDR_e1"/>
    <property type="match status" value="1"/>
</dbReference>
<dbReference type="Pfam" id="PF02801">
    <property type="entry name" value="Ketoacyl-synt_C"/>
    <property type="match status" value="1"/>
</dbReference>
<dbReference type="GO" id="GO:0008168">
    <property type="term" value="F:methyltransferase activity"/>
    <property type="evidence" value="ECO:0007669"/>
    <property type="project" value="UniProtKB-KW"/>
</dbReference>
<keyword evidence="3" id="KW-0597">Phosphoprotein</keyword>
<dbReference type="Pfam" id="PF08242">
    <property type="entry name" value="Methyltransf_12"/>
    <property type="match status" value="1"/>
</dbReference>
<feature type="active site" description="Proton acceptor; for dehydratase activity" evidence="11">
    <location>
        <position position="936"/>
    </location>
</feature>
<feature type="active site" description="Proton donor; for dehydratase activity" evidence="11">
    <location>
        <position position="1105"/>
    </location>
</feature>
<accession>A0A397GFP0</accession>
<keyword evidence="7 13" id="KW-1133">Transmembrane helix</keyword>
<feature type="region of interest" description="Disordered" evidence="12">
    <location>
        <begin position="3480"/>
        <end position="3507"/>
    </location>
</feature>
<evidence type="ECO:0000259" key="15">
    <source>
        <dbReference type="PROSITE" id="PS50850"/>
    </source>
</evidence>
<keyword evidence="5" id="KW-0808">Transferase</keyword>
<dbReference type="InterPro" id="IPR029063">
    <property type="entry name" value="SAM-dependent_MTases_sf"/>
</dbReference>
<keyword evidence="2" id="KW-0596">Phosphopantetheine</keyword>
<dbReference type="GO" id="GO:0004312">
    <property type="term" value="F:fatty acid synthase activity"/>
    <property type="evidence" value="ECO:0007669"/>
    <property type="project" value="TreeGrafter"/>
</dbReference>
<evidence type="ECO:0000256" key="2">
    <source>
        <dbReference type="ARBA" id="ARBA00022450"/>
    </source>
</evidence>
<evidence type="ECO:0000256" key="9">
    <source>
        <dbReference type="ARBA" id="ARBA00023268"/>
    </source>
</evidence>
<feature type="transmembrane region" description="Helical" evidence="13">
    <location>
        <begin position="3269"/>
        <end position="3294"/>
    </location>
</feature>
<dbReference type="PANTHER" id="PTHR43775">
    <property type="entry name" value="FATTY ACID SYNTHASE"/>
    <property type="match status" value="1"/>
</dbReference>
<sequence length="3507" mass="386849">MTRSIGIEDVRLSNPLDFESALNIPRLEESDQKYNAATQQDKENDEDIAPVPFPVAIVGMAMRLPGGVNGEKDFWDFLINKKDGHCKVPESRYNIDAFYHKDSIPGSIRTQHGYFLQQDIAHFDAGFFGISKIEASKLDPQQRMLLEIIWECMENGGQTQWRGKNTGCYVGVFGEDWLDLSSRDPQANDRYRVVSAGDFALANRVSYQYDLRGPSMTLRTGCSSSLVGLHEACQALYAGECSAALVAGTNLILTPTMTTSMSENMVISPSGVCRTFDAAADVRAVIRSIAVNCDGKTPSITTPGLEAQERLVRRTYRKALIDDIARTGFFECHGTGTIVGDTAETSVVAKIFGKDGIHIGAVKPNVGHSEGASGITSVIKCVLALENRVIPPNAYFEQPNPNIAFEQAKLQVPVNATPWPSDRLERVSLNSFGIGGTNAHLIMDSAASVRGERETRAPAEQAYSLLLLSAKTPKSLDGNVEAIRHYLEASPGTRHDLAYTLAFRRTHLSYKAFAIAQKDGSLIAVERGRRIDPNPVFVFSGQGAQWPGMGRELLLQSDSFRESIRELDRILQDLKPAPDWSIEDELCHCDDASRMSDPRLAQPLCTAVQIALVNLLRDWGILPCAVVGHSSGEIAAAYAAGAISASTAIAVAYPRGRAMDALTKRGAMAAVGLGHNEVKPYLRDGVVVACENSPKSVTISGDEQVLDSVLQALEAEEIFCRRLAVKVAYHSHHMKEVGGSFEGSLPGVDHGNGSMTPMFSTVTGEVMTDPTHFTPAYWRQNLESPVLFSTAIQKILKESGPGLFVELGPHSVLSAPLRQMFSQLDEKKRPAYVPTLIRKEDQWKCILATAGHLHIHGVSVHLSTLIPPANILTDLPPYAWEHGERYWSETRLTHDWRLRQHPRHELLGRRTLESSDIEPTWRNLLQVENVLWLLDHKIGGEVVFPCAGYVAMAGEAIHQISGAADYSIRNLFMRTALVLGQTEPEGLEMVTSLRPARLADNLDSEWYEFTISAYQHGKWRKHCIGQIRSGPAMEHPALGVNGYSREISSEKWYAALQDRGLEYGPQFRGLQNITASPSDSKAAAMVQDVENYYVSRYALHPILIDQCLRLLSVAATQGISRRMTRLCIPTAIESLYVATGRGKMALDVSCDMGGSTMTGDALLIAQDEVVLSMRRGVFFGVSESALEDAEVPLASTLHWKPHVDLVDPEKLFPIERKSYPGDVADELIRLMIVESYHRTKSCLPEKEHLRHYKSWLDGAYARFSHDDGLYCREQEACAMKSAHRYHRIEEILGRQDNPFLLSYFKLAQRVLSHIEDILNDKLEPRELLEEDGGTHQLHESMAQMAQWDDFLSAMAHSKPSHRILKIGAGNGSITSVVLKGLSSASVYSRTRMYAKYTLTDTSTDNLSRLKERFKEHSALEYLPLDITKDPLTQDFEAGSYDLVIASNLLHTTPQIVESLGHIQKLLAPGGRLLLHKMTNTFPLLDYVMGILPSWWREHGSKAGLSREEWHQKLLEAGFTGADVFSYNNMEPYEITASILSSLPRGSIDKGTVTLLSRGPSSTWARAFQERLTAEGFVVQCSTLYDDTAVAEDVISLLDAEGPFFHDISSKDFEAFQTFVKKIEGHLLWVTQSAIAADREPNPEFSLALGMMRTLRQETAFRTTTVEVDDFHLQSIDIILEVFQKVRGNTEKSQEIADREFAIRNGVVHVGRFQWTSLDDVLNHTDNAQHRAIDVKCFGVMDSITWMLDGRPPPVEDDGVEVDIKFVGLNFRVSSSLWPRDSPLTNGQDIMVAMGLMGETGHIGLEASGIVRRVGAGVADIRPGDRVVTAGRGLMATRRILRAGSCLVIPDNLSLEDAAAGACVFTTVSYSLIHCANLQKGQTVLIHSACGGVGLGAIQICQMIGAEIFATVGSQEKKEHLMEHYGIPEDCIFDSRSTSFHADVMRMTNNRGVDLVLNSLAGELLHASWRCVAPFGKMIKLGKRDFLGHGKLDMDLFGGNRSFIGVDLLQIQMENPQFLSTLMRRYLQDIREGAIQPLKPVTVYDAANIAQAFRFMQSGKHIGKLVIRMPDEPSSLPASGLHERGSLFSSNTSYLLVGGFGGLGRAVATWMVEKGARNLVVLSRSGDESPTNRAFVRDLESQGSHVTTVTGSVANMQDVRRAVAAATQPIAGVIQMSMVLRVRTFVHVIQCYAESLQDQLFEKMTHEEWKTALAPKVEGTWNLHRAVEGLSLDFFILFSSLTGICGHSGSANYAAANTFLDSFVQYRQSQGLPASVLDIGFMGDIGYVSEHAPRTLEYSRSISWQILKERNLLQALELAVLGGPPQLAVGLGTTRAISELTSGAPWGQDARFDAWSNVLAESDNGGTGQGEELKKFLASVEQDPTLLDDQATEDRITYELGKMIASHMSYPEDMELEDLANIAIDSLMTIEIRSWFRRHVKVEISLVEISNAGTVRGLSKTTIKILRDKYASGELKQGESIVTNLAETAPDEMCLCRQDRDLGTDMHPIAGAVPDWYAPGEGRVFLTGASGYLGTFFLSLLAGLPHVLGIACLVRAPDAAAGLSRLQKALEEYGLPFDFASKLVIIPGDVADPTLGIGEDSFKEWAARCSVVFHLAAFANYTLPYSAHRDANVLGLVNMLRFANTGRLKPIHFTSSISACGVSKYLTGQLIPENERLGFDLDDIQQHIGYTQSKVVAEQIAWNAMANGLPVTIHRPGFVSGHSVTGTCKTTDVLNRLMASCIRIGHYPIAPPVRNQFIPVDFVCSALLRISLVSGTAGQAYNLVQPDQSRTITWNETFGQLSRLCSPALRRVSSDEFIRIFAEKEGQRMKAGVSMLEDKLRENMIFWGLDGGTMAVYETRNMREALAEFPEVFQVPDTAELLRRYFPLLPDENFILVVLVRGRCAMNAADDAVERAEADANPVSSRASLDSSFSSSSEASQPRLRTLYSRRTETDLERYQTSSQALDRIETQRLQHALTVGESVKSQSRASARAPLPAFGAGKPYPPQLPNREDYVIEFDGTDDPLYPQNWSTRRKLCTGAILAFTSICSTFDSAVFSSSTGNVARVFGVGVEVATLSSSLYILGYACGPLLWAPFSELQGRRLPILIGMLGFGIFNTAVAVAKDLQTLLICRFFCGVFGSCPLAVVAAIFSDIFDNRFRGIAIAMFSSMVFLGPLLAPFIGGFINMSYLSWRWTAYIPAFMGYAALVLNFFFLKESYPPVILIYKAAELRRRTKNWGIHAKQEEIEIDLQELLVNNFSRPLRLLIREPLILAVTVYLSFIYGLLYCFLTAYTLVYQGVYHMNAGVGGLPLFGMVAGLLIAGTYICLFASRSYNKKLQANAGIPVPEWRLPPVIVGGALFAAGIFWFGWTGFTADVPWIVSTLSGLFTGFGLLIVFIQLFNYLIDTYLMFAASAIAANTFCRSVLAASFPLFSRQMFNNMGIQWAATLLGCVATALVPIPVMFYFYGKRLRRKSRFAPTLELDETAHAPTEAEKEGEDARDTEERSQS</sequence>
<dbReference type="InterPro" id="IPR050091">
    <property type="entry name" value="PKS_NRPS_Biosynth_Enz"/>
</dbReference>
<keyword evidence="4" id="KW-0489">Methyltransferase</keyword>
<dbReference type="SUPFAM" id="SSF52151">
    <property type="entry name" value="FabD/lysophospholipase-like"/>
    <property type="match status" value="1"/>
</dbReference>
<dbReference type="InterPro" id="IPR014031">
    <property type="entry name" value="Ketoacyl_synth_C"/>
</dbReference>
<dbReference type="Pfam" id="PF00698">
    <property type="entry name" value="Acyl_transf_1"/>
    <property type="match status" value="1"/>
</dbReference>
<dbReference type="PROSITE" id="PS52004">
    <property type="entry name" value="KS3_2"/>
    <property type="match status" value="1"/>
</dbReference>
<evidence type="ECO:0008006" key="20">
    <source>
        <dbReference type="Google" id="ProtNLM"/>
    </source>
</evidence>
<dbReference type="Gene3D" id="3.40.50.150">
    <property type="entry name" value="Vaccinia Virus protein VP39"/>
    <property type="match status" value="1"/>
</dbReference>
<evidence type="ECO:0000313" key="18">
    <source>
        <dbReference type="EMBL" id="RHZ46920.1"/>
    </source>
</evidence>
<feature type="transmembrane region" description="Helical" evidence="13">
    <location>
        <begin position="3406"/>
        <end position="3431"/>
    </location>
</feature>
<evidence type="ECO:0000259" key="17">
    <source>
        <dbReference type="PROSITE" id="PS52019"/>
    </source>
</evidence>
<dbReference type="Pfam" id="PF16197">
    <property type="entry name" value="KAsynt_C_assoc"/>
    <property type="match status" value="1"/>
</dbReference>
<reference evidence="18" key="1">
    <citation type="submission" date="2018-08" db="EMBL/GenBank/DDBJ databases">
        <title>Draft genome sequence of azole-resistant Aspergillus thermomutatus (Neosartorya pseudofischeri) strain HMR AF 39, isolated from a human nasal aspirate.</title>
        <authorList>
            <person name="Parent-Michaud M."/>
            <person name="Dufresne P.J."/>
            <person name="Fournier E."/>
            <person name="Martineau C."/>
            <person name="Moreira S."/>
            <person name="Perkins V."/>
            <person name="De Repentigny L."/>
            <person name="Dufresne S.F."/>
        </authorList>
    </citation>
    <scope>NUCLEOTIDE SEQUENCE [LARGE SCALE GENOMIC DNA]</scope>
    <source>
        <strain evidence="18">HMR AF 39</strain>
    </source>
</reference>
<dbReference type="InterPro" id="IPR049552">
    <property type="entry name" value="PKS_DH_N"/>
</dbReference>
<dbReference type="InterPro" id="IPR014030">
    <property type="entry name" value="Ketoacyl_synth_N"/>
</dbReference>
<dbReference type="InterPro" id="IPR036291">
    <property type="entry name" value="NAD(P)-bd_dom_sf"/>
</dbReference>
<feature type="transmembrane region" description="Helical" evidence="13">
    <location>
        <begin position="3067"/>
        <end position="3091"/>
    </location>
</feature>
<dbReference type="FunFam" id="1.20.1250.20:FF:000011">
    <property type="entry name" value="MFS multidrug transporter, putative"/>
    <property type="match status" value="1"/>
</dbReference>
<evidence type="ECO:0000256" key="11">
    <source>
        <dbReference type="PROSITE-ProRule" id="PRU01363"/>
    </source>
</evidence>
<dbReference type="CDD" id="cd05195">
    <property type="entry name" value="enoyl_red"/>
    <property type="match status" value="1"/>
</dbReference>
<feature type="transmembrane region" description="Helical" evidence="13">
    <location>
        <begin position="3349"/>
        <end position="3371"/>
    </location>
</feature>
<keyword evidence="9" id="KW-0511">Multifunctional enzyme</keyword>
<evidence type="ECO:0000256" key="7">
    <source>
        <dbReference type="ARBA" id="ARBA00022989"/>
    </source>
</evidence>
<dbReference type="Gene3D" id="3.10.129.110">
    <property type="entry name" value="Polyketide synthase dehydratase"/>
    <property type="match status" value="1"/>
</dbReference>
<dbReference type="Pfam" id="PF07993">
    <property type="entry name" value="NAD_binding_4"/>
    <property type="match status" value="1"/>
</dbReference>
<evidence type="ECO:0000256" key="1">
    <source>
        <dbReference type="ARBA" id="ARBA00004141"/>
    </source>
</evidence>
<dbReference type="InterPro" id="IPR020846">
    <property type="entry name" value="MFS_dom"/>
</dbReference>
<dbReference type="GO" id="GO:0032259">
    <property type="term" value="P:methylation"/>
    <property type="evidence" value="ECO:0007669"/>
    <property type="project" value="UniProtKB-KW"/>
</dbReference>
<dbReference type="GeneID" id="38125464"/>
<dbReference type="Gene3D" id="3.30.70.3290">
    <property type="match status" value="1"/>
</dbReference>
<dbReference type="Gene3D" id="3.40.50.720">
    <property type="entry name" value="NAD(P)-binding Rossmann-like Domain"/>
    <property type="match status" value="4"/>
</dbReference>
<evidence type="ECO:0000256" key="13">
    <source>
        <dbReference type="SAM" id="Phobius"/>
    </source>
</evidence>
<dbReference type="InterPro" id="IPR020841">
    <property type="entry name" value="PKS_Beta-ketoAc_synthase_dom"/>
</dbReference>
<feature type="transmembrane region" description="Helical" evidence="13">
    <location>
        <begin position="3443"/>
        <end position="3465"/>
    </location>
</feature>
<feature type="domain" description="PKS/mFAS DH" evidence="17">
    <location>
        <begin position="904"/>
        <end position="1188"/>
    </location>
</feature>
<dbReference type="EMBL" id="NKHU02000237">
    <property type="protein sequence ID" value="RHZ46920.1"/>
    <property type="molecule type" value="Genomic_DNA"/>
</dbReference>
<dbReference type="InterPro" id="IPR011032">
    <property type="entry name" value="GroES-like_sf"/>
</dbReference>
<dbReference type="InterPro" id="IPR016035">
    <property type="entry name" value="Acyl_Trfase/lysoPLipase"/>
</dbReference>
<feature type="region of interest" description="C-terminal hotdog fold" evidence="11">
    <location>
        <begin position="1044"/>
        <end position="1188"/>
    </location>
</feature>
<feature type="compositionally biased region" description="Basic and acidic residues" evidence="12">
    <location>
        <begin position="3483"/>
        <end position="3507"/>
    </location>
</feature>
<dbReference type="Gene3D" id="3.90.180.10">
    <property type="entry name" value="Medium-chain alcohol dehydrogenases, catalytic domain"/>
    <property type="match status" value="1"/>
</dbReference>
<keyword evidence="6 13" id="KW-0812">Transmembrane</keyword>
<feature type="transmembrane region" description="Helical" evidence="13">
    <location>
        <begin position="3306"/>
        <end position="3328"/>
    </location>
</feature>
<dbReference type="InterPro" id="IPR032821">
    <property type="entry name" value="PKS_assoc"/>
</dbReference>
<dbReference type="SUPFAM" id="SSF50129">
    <property type="entry name" value="GroES-like"/>
    <property type="match status" value="1"/>
</dbReference>
<dbReference type="SMART" id="SM00822">
    <property type="entry name" value="PKS_KR"/>
    <property type="match status" value="1"/>
</dbReference>
<dbReference type="InterPro" id="IPR014043">
    <property type="entry name" value="Acyl_transferase_dom"/>
</dbReference>
<dbReference type="Proteomes" id="UP000215305">
    <property type="component" value="Unassembled WGS sequence"/>
</dbReference>
<proteinExistence type="inferred from homology"/>
<evidence type="ECO:0000256" key="5">
    <source>
        <dbReference type="ARBA" id="ARBA00022679"/>
    </source>
</evidence>
<dbReference type="OrthoDB" id="329835at2759"/>
<feature type="region of interest" description="N-terminal hotdog fold" evidence="11">
    <location>
        <begin position="904"/>
        <end position="1034"/>
    </location>
</feature>
<feature type="transmembrane region" description="Helical" evidence="13">
    <location>
        <begin position="3377"/>
        <end position="3399"/>
    </location>
</feature>
<dbReference type="RefSeq" id="XP_026611337.1">
    <property type="nucleotide sequence ID" value="XM_026757109.1"/>
</dbReference>
<feature type="compositionally biased region" description="Low complexity" evidence="12">
    <location>
        <begin position="2923"/>
        <end position="2939"/>
    </location>
</feature>